<feature type="domain" description="Formylmethanofuran dehydrogenase subunit E" evidence="1">
    <location>
        <begin position="15"/>
        <end position="105"/>
    </location>
</feature>
<dbReference type="Gene3D" id="3.30.1330.130">
    <property type="match status" value="1"/>
</dbReference>
<sequence>MRSLDEDLQAAVAYHGHLCMGMVLGVRMARLGMQILGIDDPLSFRDSIVYVEMDRCATDAVSVVTGCTLGRRRLKVVDYGKMAATFVNVAANEAIRVSPKIVAYPQPGEDPVVFMQSFKDEELFMWKKVFISILPEDLPGKPIHNVVCEKCGEIVLDRREVTVDSKTFCKACVNKPYYQDI</sequence>
<dbReference type="Proteomes" id="UP000183954">
    <property type="component" value="Unassembled WGS sequence"/>
</dbReference>
<evidence type="ECO:0000259" key="1">
    <source>
        <dbReference type="Pfam" id="PF02663"/>
    </source>
</evidence>
<dbReference type="PANTHER" id="PTHR39418:SF1">
    <property type="entry name" value="DEHYDROGENASE"/>
    <property type="match status" value="1"/>
</dbReference>
<dbReference type="SUPFAM" id="SSF143555">
    <property type="entry name" value="FwdE-like"/>
    <property type="match status" value="1"/>
</dbReference>
<dbReference type="PANTHER" id="PTHR39418">
    <property type="entry name" value="DEHYDROGENASE-RELATED"/>
    <property type="match status" value="1"/>
</dbReference>
<evidence type="ECO:0000313" key="2">
    <source>
        <dbReference type="EMBL" id="SHI20037.1"/>
    </source>
</evidence>
<accession>A0A1M5Z707</accession>
<dbReference type="AlphaFoldDB" id="A0A1M5Z707"/>
<dbReference type="InterPro" id="IPR053194">
    <property type="entry name" value="tRNA_methyltr_O"/>
</dbReference>
<organism evidence="2 3">
    <name type="scientific">Desulfosporosinus lacus DSM 15449</name>
    <dbReference type="NCBI Taxonomy" id="1121420"/>
    <lineage>
        <taxon>Bacteria</taxon>
        <taxon>Bacillati</taxon>
        <taxon>Bacillota</taxon>
        <taxon>Clostridia</taxon>
        <taxon>Eubacteriales</taxon>
        <taxon>Desulfitobacteriaceae</taxon>
        <taxon>Desulfosporosinus</taxon>
    </lineage>
</organism>
<gene>
    <name evidence="2" type="ORF">SAMN02746098_03039</name>
</gene>
<keyword evidence="3" id="KW-1185">Reference proteome</keyword>
<dbReference type="EMBL" id="FQXJ01000010">
    <property type="protein sequence ID" value="SHI20037.1"/>
    <property type="molecule type" value="Genomic_DNA"/>
</dbReference>
<evidence type="ECO:0000313" key="3">
    <source>
        <dbReference type="Proteomes" id="UP000183954"/>
    </source>
</evidence>
<protein>
    <submittedName>
        <fullName evidence="2">Formylmethanofuran dehydrogenase subunit E</fullName>
    </submittedName>
</protein>
<name>A0A1M5Z707_9FIRM</name>
<dbReference type="Pfam" id="PF02663">
    <property type="entry name" value="FmdE"/>
    <property type="match status" value="1"/>
</dbReference>
<dbReference type="InterPro" id="IPR003814">
    <property type="entry name" value="FmdEsu_dom"/>
</dbReference>
<dbReference type="RefSeq" id="WP_073030565.1">
    <property type="nucleotide sequence ID" value="NZ_FQXJ01000010.1"/>
</dbReference>
<reference evidence="3" key="1">
    <citation type="submission" date="2016-11" db="EMBL/GenBank/DDBJ databases">
        <authorList>
            <person name="Varghese N."/>
            <person name="Submissions S."/>
        </authorList>
    </citation>
    <scope>NUCLEOTIDE SEQUENCE [LARGE SCALE GENOMIC DNA]</scope>
    <source>
        <strain evidence="3">DSM 15449</strain>
    </source>
</reference>
<dbReference type="STRING" id="1121420.SAMN02746098_03039"/>
<dbReference type="OrthoDB" id="9804309at2"/>
<proteinExistence type="predicted"/>